<organism evidence="3 4">
    <name type="scientific">Chitinophaga terrae</name>
    <name type="common">ex Kim and Jung 2007</name>
    <dbReference type="NCBI Taxonomy" id="408074"/>
    <lineage>
        <taxon>Bacteria</taxon>
        <taxon>Pseudomonadati</taxon>
        <taxon>Bacteroidota</taxon>
        <taxon>Chitinophagia</taxon>
        <taxon>Chitinophagales</taxon>
        <taxon>Chitinophagaceae</taxon>
        <taxon>Chitinophaga</taxon>
    </lineage>
</organism>
<dbReference type="Proteomes" id="UP000199656">
    <property type="component" value="Unassembled WGS sequence"/>
</dbReference>
<evidence type="ECO:0000313" key="3">
    <source>
        <dbReference type="EMBL" id="SDZ96268.1"/>
    </source>
</evidence>
<proteinExistence type="predicted"/>
<dbReference type="AlphaFoldDB" id="A0A1H3XCK7"/>
<reference evidence="4" key="1">
    <citation type="submission" date="2016-10" db="EMBL/GenBank/DDBJ databases">
        <authorList>
            <person name="Varghese N."/>
            <person name="Submissions S."/>
        </authorList>
    </citation>
    <scope>NUCLEOTIDE SEQUENCE [LARGE SCALE GENOMIC DNA]</scope>
    <source>
        <strain evidence="4">DSM 23920</strain>
    </source>
</reference>
<protein>
    <recommendedName>
        <fullName evidence="5">DUF3823 domain-containing protein</fullName>
    </recommendedName>
</protein>
<evidence type="ECO:0008006" key="5">
    <source>
        <dbReference type="Google" id="ProtNLM"/>
    </source>
</evidence>
<dbReference type="InterPro" id="IPR041186">
    <property type="entry name" value="DUF3823_C"/>
</dbReference>
<dbReference type="Gene3D" id="2.60.40.1120">
    <property type="entry name" value="Carboxypeptidase-like, regulatory domain"/>
    <property type="match status" value="1"/>
</dbReference>
<dbReference type="PROSITE" id="PS51257">
    <property type="entry name" value="PROKAR_LIPOPROTEIN"/>
    <property type="match status" value="1"/>
</dbReference>
<dbReference type="STRING" id="408074.SAMN05660909_00352"/>
<evidence type="ECO:0000259" key="1">
    <source>
        <dbReference type="Pfam" id="PF12866"/>
    </source>
</evidence>
<keyword evidence="4" id="KW-1185">Reference proteome</keyword>
<dbReference type="Gene3D" id="2.60.40.2060">
    <property type="match status" value="1"/>
</dbReference>
<evidence type="ECO:0000259" key="2">
    <source>
        <dbReference type="Pfam" id="PF18003"/>
    </source>
</evidence>
<feature type="domain" description="DUF3823" evidence="2">
    <location>
        <begin position="124"/>
        <end position="228"/>
    </location>
</feature>
<dbReference type="Pfam" id="PF18003">
    <property type="entry name" value="DUF3823_C"/>
    <property type="match status" value="1"/>
</dbReference>
<name>A0A1H3XCK7_9BACT</name>
<dbReference type="InterPro" id="IPR024278">
    <property type="entry name" value="DUF3823_N"/>
</dbReference>
<dbReference type="OrthoDB" id="1433240at2"/>
<evidence type="ECO:0000313" key="4">
    <source>
        <dbReference type="Proteomes" id="UP000199656"/>
    </source>
</evidence>
<dbReference type="EMBL" id="FNRL01000001">
    <property type="protein sequence ID" value="SDZ96268.1"/>
    <property type="molecule type" value="Genomic_DNA"/>
</dbReference>
<gene>
    <name evidence="3" type="ORF">SAMN05660909_00352</name>
</gene>
<sequence length="232" mass="25613">MRIKSYYLLLLVILVGACKKDNYPAPSCTFNGRIVYNGEAIGVSQQDVYFELWEPGWATKVPINVAVNQDGSFSSLLFPAAYKLVIPASQGPFKSKQDGTTHTDTIQVNITGNQTMDIEVLPYYMIRTPKFTAAGKKITATCKLEQILKGTDARDVEQVVLYLAKTQFADKKNNIRDAVVNGGDITDPNNISLQADVPDIVPAQNYVYARIGVKISGVEDMIFTPVEKVQLQ</sequence>
<dbReference type="RefSeq" id="WP_089758005.1">
    <property type="nucleotide sequence ID" value="NZ_BKAT01000012.1"/>
</dbReference>
<feature type="domain" description="DUF3823" evidence="1">
    <location>
        <begin position="29"/>
        <end position="120"/>
    </location>
</feature>
<accession>A0A1H3XCK7</accession>
<dbReference type="Pfam" id="PF12866">
    <property type="entry name" value="DUF3823"/>
    <property type="match status" value="1"/>
</dbReference>